<dbReference type="Pfam" id="PF14484">
    <property type="entry name" value="FISNA"/>
    <property type="match status" value="1"/>
</dbReference>
<protein>
    <submittedName>
        <fullName evidence="9">NACHT, LRR and PYD domains-containing protein 12-like</fullName>
    </submittedName>
</protein>
<dbReference type="PROSITE" id="PS51450">
    <property type="entry name" value="LRR"/>
    <property type="match status" value="3"/>
</dbReference>
<dbReference type="FunFam" id="3.40.50.300:FF:001524">
    <property type="entry name" value="Si:dkey-126g1.7"/>
    <property type="match status" value="1"/>
</dbReference>
<dbReference type="InterPro" id="IPR006553">
    <property type="entry name" value="Leu-rich_rpt_Cys-con_subtyp"/>
</dbReference>
<proteinExistence type="predicted"/>
<organism evidence="9 10">
    <name type="scientific">Gouania willdenowi</name>
    <name type="common">Blunt-snouted clingfish</name>
    <name type="synonym">Lepadogaster willdenowi</name>
    <dbReference type="NCBI Taxonomy" id="441366"/>
    <lineage>
        <taxon>Eukaryota</taxon>
        <taxon>Metazoa</taxon>
        <taxon>Chordata</taxon>
        <taxon>Craniata</taxon>
        <taxon>Vertebrata</taxon>
        <taxon>Euteleostomi</taxon>
        <taxon>Actinopterygii</taxon>
        <taxon>Neopterygii</taxon>
        <taxon>Teleostei</taxon>
        <taxon>Neoteleostei</taxon>
        <taxon>Acanthomorphata</taxon>
        <taxon>Ovalentaria</taxon>
        <taxon>Blenniimorphae</taxon>
        <taxon>Blenniiformes</taxon>
        <taxon>Gobiesocoidei</taxon>
        <taxon>Gobiesocidae</taxon>
        <taxon>Gobiesocinae</taxon>
        <taxon>Gouania</taxon>
    </lineage>
</organism>
<dbReference type="InterPro" id="IPR032675">
    <property type="entry name" value="LRR_dom_sf"/>
</dbReference>
<dbReference type="FunFam" id="3.80.10.10:FF:001632">
    <property type="entry name" value="Uncharacterized protein"/>
    <property type="match status" value="1"/>
</dbReference>
<dbReference type="Pfam" id="PF17776">
    <property type="entry name" value="NLRC4_HD2"/>
    <property type="match status" value="1"/>
</dbReference>
<keyword evidence="4" id="KW-0677">Repeat</keyword>
<sequence>MAESSPSCLSLRSKDSMVEPPNFKGDSSTDQLNNPRLAGPGPSCVSLRSEDSMLLPVNFKGGGVVPVRSLEGVDGSSGDEPDSIFTLLEDNIISFVKAELKHMQKIVDGDDPEWSESQMEGEDEEQRRSREAFLKITLYFLKRMKREELAERLQSRRKAPRYQSELKSKLKKKFQCVSEGVPKAGSPTLLKEIFTELYITEGGSGEVNQEHEIIQIEPAFRRSDTAERAIRLEELFKAHPERPRPIRTVMTKGLAGIGKTLLTHKFTMDWAEDKAQQEVHFIFPLTFRELNVLRGRSFSLVGLVDHFFSGSKEAEICSFQNFLVLFILDGLDECRLPLDFLSTQSLTDVSESTSVEVLLINLIRGELLPSARLWITTRPAAANQIPPECVDIVTEVRGFLDPQKEEYLRRRATDEEQVSRIMSHIRTCGSLHIMCHIPLFCWITATVLEDALKSREERELPTTLTEIYSHYVVLQNKVKMVKFDGGAATDPHWSPQSREMMLSLGKLAFEQMQKGNLIFYESDLTECGMDLRAASVCSGVFTQVFREESSLYQDKVFTFIHLSLQEFLAALHVHQTFINSKVNLLEHQPQKKNSWMFAVQKPTLNYLHQRAVDKALRSPNGHLDLFLRFLLGLSLPTNQKLLQGLLTQIGSDSQTNQRTVKYITEKLNESLSAERSINLFHCLNELNDCALPEKIQQFMRSARLPTKERSPAQWSALVFILLTSQEHLDVFDLKGFSTSEKGFLKLLPVVKASKKADLSSCGLSERSCAALSSVLSSQSSSLKHLDLSENKLQDSGVELLCEGLKSPHCKLDFLRLSSCDLSKRSCEVLSSVLSSQSSSLEDLDLSLNKLQDLGVELLCEGLKSPHCKLYFLSLISCDLSKRSCEVLSSVLSSQSSSLENLCLSFNKLQDSGVELLCEGLKSPHCKLDNLSLISCDLSKRSCEVLSSALSSQSSSLEDLDLSDNKLQDSGVELLCEGLKSPHCKLYFLSLSSCNLSKRSCEVLSSVLSSQSSSLKDLDLSKNKLQDSGVELLCEGLKSPHCKLDSLSLRSCNLSKRSCEVLSSVLSSQSSSLKVLGLSLNKLQDSGVELLCEGLKSPHCKLDNLRLISCDLSKRSCEVLSSVLSSQSSSLKYLYLSFNKLQDSGVELLCEGLKSPHCKLYNLSLRSCNLSKRSCEVLSSVLSSQSSSLKVLGLSLNKLQDSGVELLCEGLKSPHCKLDNLRLISCDLSKRSCEVLSSVLSSQSSSLKYLYLSFNKLQDSGVELLCEGLKSPHCKLYNLSLSSCDLSKRSCEVLSSVLSSQSSSLKDLDLSKNKLQDSGVELLCEGLKSPHCKLDTLSLSGCHITEVCCDSLRAALSSKSFSLRELELSNNYAGQ</sequence>
<dbReference type="SMART" id="SM01288">
    <property type="entry name" value="FISNA"/>
    <property type="match status" value="1"/>
</dbReference>
<keyword evidence="3" id="KW-0433">Leucine-rich repeat</keyword>
<keyword evidence="6" id="KW-0067">ATP-binding</keyword>
<evidence type="ECO:0000259" key="8">
    <source>
        <dbReference type="PROSITE" id="PS50837"/>
    </source>
</evidence>
<dbReference type="GO" id="GO:0005524">
    <property type="term" value="F:ATP binding"/>
    <property type="evidence" value="ECO:0007669"/>
    <property type="project" value="UniProtKB-KW"/>
</dbReference>
<dbReference type="InterPro" id="IPR027417">
    <property type="entry name" value="P-loop_NTPase"/>
</dbReference>
<evidence type="ECO:0000256" key="2">
    <source>
        <dbReference type="ARBA" id="ARBA00022490"/>
    </source>
</evidence>
<dbReference type="GO" id="GO:0005737">
    <property type="term" value="C:cytoplasm"/>
    <property type="evidence" value="ECO:0007669"/>
    <property type="project" value="UniProtKB-SubCell"/>
</dbReference>
<feature type="compositionally biased region" description="Polar residues" evidence="7">
    <location>
        <begin position="25"/>
        <end position="34"/>
    </location>
</feature>
<dbReference type="InterPro" id="IPR029495">
    <property type="entry name" value="NACHT-assoc"/>
</dbReference>
<evidence type="ECO:0000313" key="9">
    <source>
        <dbReference type="Ensembl" id="ENSGWIP00000022701.1"/>
    </source>
</evidence>
<reference evidence="9" key="2">
    <citation type="submission" date="2025-08" db="UniProtKB">
        <authorList>
            <consortium name="Ensembl"/>
        </authorList>
    </citation>
    <scope>IDENTIFICATION</scope>
</reference>
<dbReference type="InterPro" id="IPR041075">
    <property type="entry name" value="NOD1/2_WH"/>
</dbReference>
<dbReference type="Gene3D" id="3.40.50.300">
    <property type="entry name" value="P-loop containing nucleotide triphosphate hydrolases"/>
    <property type="match status" value="1"/>
</dbReference>
<name>A0A8C5G8K7_GOUWI</name>
<dbReference type="Pfam" id="PF13516">
    <property type="entry name" value="LRR_6"/>
    <property type="match status" value="10"/>
</dbReference>
<keyword evidence="2" id="KW-0963">Cytoplasm</keyword>
<feature type="region of interest" description="Disordered" evidence="7">
    <location>
        <begin position="1"/>
        <end position="43"/>
    </location>
</feature>
<dbReference type="SMART" id="SM00368">
    <property type="entry name" value="LRR_RI"/>
    <property type="match status" value="21"/>
</dbReference>
<dbReference type="Proteomes" id="UP000694680">
    <property type="component" value="Chromosome 14"/>
</dbReference>
<comment type="subcellular location">
    <subcellularLocation>
        <location evidence="1">Cytoplasm</location>
    </subcellularLocation>
</comment>
<reference evidence="9" key="1">
    <citation type="submission" date="2020-06" db="EMBL/GenBank/DDBJ databases">
        <authorList>
            <consortium name="Wellcome Sanger Institute Data Sharing"/>
        </authorList>
    </citation>
    <scope>NUCLEOTIDE SEQUENCE [LARGE SCALE GENOMIC DNA]</scope>
</reference>
<keyword evidence="5" id="KW-0547">Nucleotide-binding</keyword>
<evidence type="ECO:0000256" key="1">
    <source>
        <dbReference type="ARBA" id="ARBA00004496"/>
    </source>
</evidence>
<dbReference type="PANTHER" id="PTHR24106">
    <property type="entry name" value="NACHT, LRR AND CARD DOMAINS-CONTAINING"/>
    <property type="match status" value="1"/>
</dbReference>
<evidence type="ECO:0000256" key="7">
    <source>
        <dbReference type="SAM" id="MobiDB-lite"/>
    </source>
</evidence>
<dbReference type="InterPro" id="IPR041267">
    <property type="entry name" value="NLRP_HD2"/>
</dbReference>
<dbReference type="Pfam" id="PF17779">
    <property type="entry name" value="WHD_NOD2"/>
    <property type="match status" value="1"/>
</dbReference>
<dbReference type="SMART" id="SM00367">
    <property type="entry name" value="LRR_CC"/>
    <property type="match status" value="8"/>
</dbReference>
<feature type="domain" description="NACHT" evidence="8">
    <location>
        <begin position="247"/>
        <end position="381"/>
    </location>
</feature>
<evidence type="ECO:0000256" key="4">
    <source>
        <dbReference type="ARBA" id="ARBA00022737"/>
    </source>
</evidence>
<evidence type="ECO:0000256" key="3">
    <source>
        <dbReference type="ARBA" id="ARBA00022614"/>
    </source>
</evidence>
<feature type="compositionally biased region" description="Polar residues" evidence="7">
    <location>
        <begin position="1"/>
        <end position="10"/>
    </location>
</feature>
<gene>
    <name evidence="9" type="primary">LOC114475309</name>
</gene>
<dbReference type="InterPro" id="IPR001611">
    <property type="entry name" value="Leu-rich_rpt"/>
</dbReference>
<evidence type="ECO:0000256" key="6">
    <source>
        <dbReference type="ARBA" id="ARBA00022840"/>
    </source>
</evidence>
<evidence type="ECO:0000256" key="5">
    <source>
        <dbReference type="ARBA" id="ARBA00022741"/>
    </source>
</evidence>
<dbReference type="SMART" id="SM00365">
    <property type="entry name" value="LRR_SD22"/>
    <property type="match status" value="7"/>
</dbReference>
<dbReference type="Ensembl" id="ENSGWIT00000024877.1">
    <property type="protein sequence ID" value="ENSGWIP00000022701.1"/>
    <property type="gene ID" value="ENSGWIG00000012152.1"/>
</dbReference>
<accession>A0A8C5G8K7</accession>
<reference evidence="9" key="3">
    <citation type="submission" date="2025-09" db="UniProtKB">
        <authorList>
            <consortium name="Ensembl"/>
        </authorList>
    </citation>
    <scope>IDENTIFICATION</scope>
</reference>
<evidence type="ECO:0000313" key="10">
    <source>
        <dbReference type="Proteomes" id="UP000694680"/>
    </source>
</evidence>
<dbReference type="Pfam" id="PF05729">
    <property type="entry name" value="NACHT"/>
    <property type="match status" value="1"/>
</dbReference>
<keyword evidence="10" id="KW-1185">Reference proteome</keyword>
<dbReference type="Gene3D" id="3.80.10.10">
    <property type="entry name" value="Ribonuclease Inhibitor"/>
    <property type="match status" value="5"/>
</dbReference>
<dbReference type="SUPFAM" id="SSF52047">
    <property type="entry name" value="RNI-like"/>
    <property type="match status" value="2"/>
</dbReference>
<dbReference type="PROSITE" id="PS50837">
    <property type="entry name" value="NACHT"/>
    <property type="match status" value="1"/>
</dbReference>
<dbReference type="InterPro" id="IPR051261">
    <property type="entry name" value="NLR"/>
</dbReference>
<dbReference type="InterPro" id="IPR007111">
    <property type="entry name" value="NACHT_NTPase"/>
</dbReference>